<evidence type="ECO:0000313" key="2">
    <source>
        <dbReference type="EMBL" id="MBS9336263.1"/>
    </source>
</evidence>
<dbReference type="PANTHER" id="PTHR37309">
    <property type="entry name" value="SLR0284 PROTEIN"/>
    <property type="match status" value="1"/>
</dbReference>
<dbReference type="Pfam" id="PF04020">
    <property type="entry name" value="Phage_holin_4_2"/>
    <property type="match status" value="1"/>
</dbReference>
<dbReference type="InterPro" id="IPR007165">
    <property type="entry name" value="Phage_holin_4_2"/>
</dbReference>
<protein>
    <submittedName>
        <fullName evidence="2">Phage holin family protein</fullName>
    </submittedName>
</protein>
<proteinExistence type="predicted"/>
<accession>A0ABS5QST9</accession>
<dbReference type="Proteomes" id="UP000735205">
    <property type="component" value="Unassembled WGS sequence"/>
</dbReference>
<organism evidence="2 3">
    <name type="scientific">Fructobacillus papyrifericola</name>
    <dbReference type="NCBI Taxonomy" id="2713172"/>
    <lineage>
        <taxon>Bacteria</taxon>
        <taxon>Bacillati</taxon>
        <taxon>Bacillota</taxon>
        <taxon>Bacilli</taxon>
        <taxon>Lactobacillales</taxon>
        <taxon>Lactobacillaceae</taxon>
        <taxon>Fructobacillus</taxon>
    </lineage>
</organism>
<keyword evidence="1" id="KW-1133">Transmembrane helix</keyword>
<evidence type="ECO:0000256" key="1">
    <source>
        <dbReference type="SAM" id="Phobius"/>
    </source>
</evidence>
<keyword evidence="1" id="KW-0472">Membrane</keyword>
<evidence type="ECO:0000313" key="3">
    <source>
        <dbReference type="Proteomes" id="UP000735205"/>
    </source>
</evidence>
<sequence length="118" mass="13167">MRFIMQTAVNMAVFLACALIFPNGFILENMTVAAVAALVLTILNRLLKPVLKVLALPLLIVSLGTFSLIINAALLELTAYFVPGFAFESFWWAFLVAVLMTVANLVFMNQTRIEMRRQ</sequence>
<dbReference type="RefSeq" id="WP_213792806.1">
    <property type="nucleotide sequence ID" value="NZ_JAAMFJ010000001.1"/>
</dbReference>
<keyword evidence="1" id="KW-0812">Transmembrane</keyword>
<reference evidence="2 3" key="1">
    <citation type="submission" date="2020-02" db="EMBL/GenBank/DDBJ databases">
        <title>Fructobacillus sp. isolated from paper mulberry of Taiwan.</title>
        <authorList>
            <person name="Lin S.-T."/>
        </authorList>
    </citation>
    <scope>NUCLEOTIDE SEQUENCE [LARGE SCALE GENOMIC DNA]</scope>
    <source>
        <strain evidence="2 3">M1-21</strain>
    </source>
</reference>
<dbReference type="EMBL" id="JAAMFJ010000001">
    <property type="protein sequence ID" value="MBS9336263.1"/>
    <property type="molecule type" value="Genomic_DNA"/>
</dbReference>
<feature type="transmembrane region" description="Helical" evidence="1">
    <location>
        <begin position="7"/>
        <end position="25"/>
    </location>
</feature>
<gene>
    <name evidence="2" type="ORF">G6R28_03330</name>
</gene>
<name>A0ABS5QST9_9LACO</name>
<feature type="transmembrane region" description="Helical" evidence="1">
    <location>
        <begin position="54"/>
        <end position="75"/>
    </location>
</feature>
<dbReference type="PROSITE" id="PS51257">
    <property type="entry name" value="PROKAR_LIPOPROTEIN"/>
    <property type="match status" value="1"/>
</dbReference>
<comment type="caution">
    <text evidence="2">The sequence shown here is derived from an EMBL/GenBank/DDBJ whole genome shotgun (WGS) entry which is preliminary data.</text>
</comment>
<feature type="transmembrane region" description="Helical" evidence="1">
    <location>
        <begin position="31"/>
        <end position="47"/>
    </location>
</feature>
<keyword evidence="3" id="KW-1185">Reference proteome</keyword>
<dbReference type="PANTHER" id="PTHR37309:SF1">
    <property type="entry name" value="SLR0284 PROTEIN"/>
    <property type="match status" value="1"/>
</dbReference>
<feature type="transmembrane region" description="Helical" evidence="1">
    <location>
        <begin position="90"/>
        <end position="108"/>
    </location>
</feature>